<evidence type="ECO:0000313" key="1">
    <source>
        <dbReference type="EMBL" id="KAK5111486.1"/>
    </source>
</evidence>
<organism evidence="1 2">
    <name type="scientific">Meristemomyces frigidus</name>
    <dbReference type="NCBI Taxonomy" id="1508187"/>
    <lineage>
        <taxon>Eukaryota</taxon>
        <taxon>Fungi</taxon>
        <taxon>Dikarya</taxon>
        <taxon>Ascomycota</taxon>
        <taxon>Pezizomycotina</taxon>
        <taxon>Dothideomycetes</taxon>
        <taxon>Dothideomycetidae</taxon>
        <taxon>Mycosphaerellales</taxon>
        <taxon>Teratosphaeriaceae</taxon>
        <taxon>Meristemomyces</taxon>
    </lineage>
</organism>
<name>A0AAN7YR52_9PEZI</name>
<reference evidence="1" key="1">
    <citation type="submission" date="2023-08" db="EMBL/GenBank/DDBJ databases">
        <title>Black Yeasts Isolated from many extreme environments.</title>
        <authorList>
            <person name="Coleine C."/>
            <person name="Stajich J.E."/>
            <person name="Selbmann L."/>
        </authorList>
    </citation>
    <scope>NUCLEOTIDE SEQUENCE</scope>
    <source>
        <strain evidence="1">CCFEE 5401</strain>
    </source>
</reference>
<dbReference type="Proteomes" id="UP001310890">
    <property type="component" value="Unassembled WGS sequence"/>
</dbReference>
<proteinExistence type="predicted"/>
<evidence type="ECO:0000313" key="2">
    <source>
        <dbReference type="Proteomes" id="UP001310890"/>
    </source>
</evidence>
<gene>
    <name evidence="1" type="ORF">LTR62_004938</name>
</gene>
<sequence length="180" mass="20539">MVSPDDHPKLPASLLTLPVELRLKIYTSVLLSPLTHLTTYAQNLTTEICVPLLPRGTHWSALLQTSAQTRSDCQHHTLYSSLLNVEISDDNGTTWLALTPSQIELLGWLRLEMNSGVCHEEEKARMKRIPNFGRRRRVGVVWFGGDRQKWGTMSFYRELDRGGERRWEAGLVRLGTVSWV</sequence>
<dbReference type="AlphaFoldDB" id="A0AAN7YR52"/>
<dbReference type="EMBL" id="JAVRRL010000039">
    <property type="protein sequence ID" value="KAK5111486.1"/>
    <property type="molecule type" value="Genomic_DNA"/>
</dbReference>
<accession>A0AAN7YR52</accession>
<protein>
    <submittedName>
        <fullName evidence="1">Uncharacterized protein</fullName>
    </submittedName>
</protein>
<comment type="caution">
    <text evidence="1">The sequence shown here is derived from an EMBL/GenBank/DDBJ whole genome shotgun (WGS) entry which is preliminary data.</text>
</comment>